<proteinExistence type="predicted"/>
<accession>A0AAU8IUZ9</accession>
<gene>
    <name evidence="2" type="ORF">ABII15_21920</name>
</gene>
<dbReference type="SUPFAM" id="SSF55729">
    <property type="entry name" value="Acyl-CoA N-acyltransferases (Nat)"/>
    <property type="match status" value="1"/>
</dbReference>
<keyword evidence="2" id="KW-0808">Transferase</keyword>
<dbReference type="KEGG" id="stac:ABII15_21920"/>
<protein>
    <submittedName>
        <fullName evidence="2">GNAT family N-acetyltransferase</fullName>
        <ecNumber evidence="2">2.3.1.-</ecNumber>
    </submittedName>
</protein>
<dbReference type="Gene3D" id="3.40.630.30">
    <property type="match status" value="1"/>
</dbReference>
<feature type="domain" description="N-acetyltransferase" evidence="1">
    <location>
        <begin position="163"/>
        <end position="311"/>
    </location>
</feature>
<sequence>MTPTQPRPAAGTWELSADPAEFERAAGAYLRADRALHTVQLSVTAALLAGEPRYTGVRPRFGVWRDGDGRVAGSFLCTPPFPPVVSPLGPDAARELAAVLDGDGPGGDGPDGDGLRGVNGPVEGARAVAAWLRRHPGGTVEESMAQRLYRLDRLTPPDPAPAGRARVAGAADRARVAGWIKDFADEGHGGPPGGFTEEQALAWTDSRLPGGGVTLWEAADGTPVSMASVTPPGAGCVRVASVFTPKERRGRGYAGAVTAEVSRVAVERGADEVVLFTDLANGTSNALYQRLGYRPVRDFTVLAFAPRVTATAAP</sequence>
<name>A0AAU8IUZ9_9ACTN</name>
<dbReference type="EMBL" id="CP159534">
    <property type="protein sequence ID" value="XCJ72453.1"/>
    <property type="molecule type" value="Genomic_DNA"/>
</dbReference>
<dbReference type="GO" id="GO:0016747">
    <property type="term" value="F:acyltransferase activity, transferring groups other than amino-acyl groups"/>
    <property type="evidence" value="ECO:0007669"/>
    <property type="project" value="InterPro"/>
</dbReference>
<dbReference type="InterPro" id="IPR000182">
    <property type="entry name" value="GNAT_dom"/>
</dbReference>
<evidence type="ECO:0000313" key="2">
    <source>
        <dbReference type="EMBL" id="XCJ72453.1"/>
    </source>
</evidence>
<dbReference type="EC" id="2.3.1.-" evidence="2"/>
<dbReference type="RefSeq" id="WP_353944017.1">
    <property type="nucleotide sequence ID" value="NZ_CP159534.1"/>
</dbReference>
<organism evidence="2">
    <name type="scientific">Streptomyces tabacisoli</name>
    <dbReference type="NCBI Taxonomy" id="3156398"/>
    <lineage>
        <taxon>Bacteria</taxon>
        <taxon>Bacillati</taxon>
        <taxon>Actinomycetota</taxon>
        <taxon>Actinomycetes</taxon>
        <taxon>Kitasatosporales</taxon>
        <taxon>Streptomycetaceae</taxon>
        <taxon>Streptomyces</taxon>
    </lineage>
</organism>
<keyword evidence="2" id="KW-0012">Acyltransferase</keyword>
<dbReference type="InterPro" id="IPR016181">
    <property type="entry name" value="Acyl_CoA_acyltransferase"/>
</dbReference>
<reference evidence="2" key="1">
    <citation type="submission" date="2024-06" db="EMBL/GenBank/DDBJ databases">
        <title>Streptomyces sp. strain HUAS MG91 genome sequences.</title>
        <authorList>
            <person name="Mo P."/>
        </authorList>
    </citation>
    <scope>NUCLEOTIDE SEQUENCE</scope>
    <source>
        <strain evidence="2">HUAS MG91</strain>
    </source>
</reference>
<dbReference type="PROSITE" id="PS51186">
    <property type="entry name" value="GNAT"/>
    <property type="match status" value="1"/>
</dbReference>
<evidence type="ECO:0000259" key="1">
    <source>
        <dbReference type="PROSITE" id="PS51186"/>
    </source>
</evidence>
<dbReference type="Pfam" id="PF00583">
    <property type="entry name" value="Acetyltransf_1"/>
    <property type="match status" value="1"/>
</dbReference>
<dbReference type="CDD" id="cd04301">
    <property type="entry name" value="NAT_SF"/>
    <property type="match status" value="1"/>
</dbReference>
<dbReference type="AlphaFoldDB" id="A0AAU8IUZ9"/>